<evidence type="ECO:0000256" key="10">
    <source>
        <dbReference type="ARBA" id="ARBA00023136"/>
    </source>
</evidence>
<dbReference type="SMART" id="SM00254">
    <property type="entry name" value="ShKT"/>
    <property type="match status" value="2"/>
</dbReference>
<keyword evidence="5" id="KW-0479">Metal-binding</keyword>
<feature type="domain" description="ShKT" evidence="13">
    <location>
        <begin position="59"/>
        <end position="93"/>
    </location>
</feature>
<dbReference type="PROSITE" id="PS51670">
    <property type="entry name" value="SHKT"/>
    <property type="match status" value="2"/>
</dbReference>
<dbReference type="InterPro" id="IPR006620">
    <property type="entry name" value="Pro_4_hyd_alph"/>
</dbReference>
<accession>A0A7S2P0I7</accession>
<proteinExistence type="predicted"/>
<dbReference type="AlphaFoldDB" id="A0A7S2P0I7"/>
<dbReference type="Gene3D" id="2.60.120.620">
    <property type="entry name" value="q2cbj1_9rhob like domain"/>
    <property type="match status" value="1"/>
</dbReference>
<gene>
    <name evidence="14" type="ORF">LDAN0321_LOCUS7551</name>
</gene>
<evidence type="ECO:0000256" key="4">
    <source>
        <dbReference type="ARBA" id="ARBA00022692"/>
    </source>
</evidence>
<evidence type="ECO:0008006" key="15">
    <source>
        <dbReference type="Google" id="ProtNLM"/>
    </source>
</evidence>
<feature type="domain" description="Fe2OG dioxygenase" evidence="12">
    <location>
        <begin position="335"/>
        <end position="441"/>
    </location>
</feature>
<feature type="chain" id="PRO_5030524676" description="Procollagen-proline 4-dioxygenase" evidence="11">
    <location>
        <begin position="29"/>
        <end position="454"/>
    </location>
</feature>
<feature type="signal peptide" evidence="11">
    <location>
        <begin position="1"/>
        <end position="28"/>
    </location>
</feature>
<dbReference type="GO" id="GO:0016020">
    <property type="term" value="C:membrane"/>
    <property type="evidence" value="ECO:0007669"/>
    <property type="project" value="UniProtKB-SubCell"/>
</dbReference>
<evidence type="ECO:0000256" key="1">
    <source>
        <dbReference type="ARBA" id="ARBA00001961"/>
    </source>
</evidence>
<evidence type="ECO:0000256" key="8">
    <source>
        <dbReference type="ARBA" id="ARBA00023002"/>
    </source>
</evidence>
<dbReference type="InterPro" id="IPR044862">
    <property type="entry name" value="Pro_4_hyd_alph_FE2OG_OXY"/>
</dbReference>
<keyword evidence="7" id="KW-1133">Transmembrane helix</keyword>
<reference evidence="14" key="1">
    <citation type="submission" date="2021-01" db="EMBL/GenBank/DDBJ databases">
        <authorList>
            <person name="Corre E."/>
            <person name="Pelletier E."/>
            <person name="Niang G."/>
            <person name="Scheremetjew M."/>
            <person name="Finn R."/>
            <person name="Kale V."/>
            <person name="Holt S."/>
            <person name="Cochrane G."/>
            <person name="Meng A."/>
            <person name="Brown T."/>
            <person name="Cohen L."/>
        </authorList>
    </citation>
    <scope>NUCLEOTIDE SEQUENCE</scope>
    <source>
        <strain evidence="14">B650</strain>
    </source>
</reference>
<comment type="subcellular location">
    <subcellularLocation>
        <location evidence="3">Endomembrane system</location>
    </subcellularLocation>
    <subcellularLocation>
        <location evidence="2">Membrane</location>
        <topology evidence="2">Single-pass membrane protein</topology>
    </subcellularLocation>
</comment>
<sequence>MKGDQKLLLPLLIGAITVAVQQKAFVDAQEKSCRVNARGEEVCFDVSSDLNEEEEEYACEDKHRKCAAWADIGECETNKGYMSKNCPWSCNMCANPGEGADVEAPPVYGTAQKFSANDEKTLIVMREMNEYMTTEVFREAKYRNLKGNCLNQHELCAFWAGLGECENNPSYMKINCAPACKTCIELDVNYRCSYTEDEYPDAYVPGDLNAMFEGIANGKWDQYHPVIHSAPADYKRVNETSIVDDSNVQLGGPWVVTFDNFLTDAEADRMIELGYTEGYKRSTDVGGRKFDGTYDKKVSSTRTSENAWCMSKCEKDPTSIELLDRIGNVTNIYASHTENFQILKYEESQRYAQHHDYIGHHDSLPCGPRVLTFFLYLSDVEEGGGTRFNKLNIDVVPKKGRALLWPSVINDQPNRPDYRTHHEALPVIKGTKFAANAWLHLRNYQKAHRAGCTG</sequence>
<dbReference type="GO" id="GO:0005506">
    <property type="term" value="F:iron ion binding"/>
    <property type="evidence" value="ECO:0007669"/>
    <property type="project" value="InterPro"/>
</dbReference>
<dbReference type="PANTHER" id="PTHR10869:SF233">
    <property type="entry name" value="FE2OG DIOXYGENASE DOMAIN-CONTAINING PROTEIN"/>
    <property type="match status" value="1"/>
</dbReference>
<protein>
    <recommendedName>
        <fullName evidence="15">Procollagen-proline 4-dioxygenase</fullName>
    </recommendedName>
</protein>
<dbReference type="EMBL" id="HBGY01011911">
    <property type="protein sequence ID" value="CAD9571529.1"/>
    <property type="molecule type" value="Transcribed_RNA"/>
</dbReference>
<dbReference type="GO" id="GO:0004656">
    <property type="term" value="F:procollagen-proline 4-dioxygenase activity"/>
    <property type="evidence" value="ECO:0007669"/>
    <property type="project" value="TreeGrafter"/>
</dbReference>
<evidence type="ECO:0000259" key="12">
    <source>
        <dbReference type="PROSITE" id="PS51471"/>
    </source>
</evidence>
<evidence type="ECO:0000256" key="7">
    <source>
        <dbReference type="ARBA" id="ARBA00022989"/>
    </source>
</evidence>
<evidence type="ECO:0000256" key="11">
    <source>
        <dbReference type="SAM" id="SignalP"/>
    </source>
</evidence>
<organism evidence="14">
    <name type="scientific">Leptocylindrus danicus</name>
    <dbReference type="NCBI Taxonomy" id="163516"/>
    <lineage>
        <taxon>Eukaryota</taxon>
        <taxon>Sar</taxon>
        <taxon>Stramenopiles</taxon>
        <taxon>Ochrophyta</taxon>
        <taxon>Bacillariophyta</taxon>
        <taxon>Coscinodiscophyceae</taxon>
        <taxon>Chaetocerotophycidae</taxon>
        <taxon>Leptocylindrales</taxon>
        <taxon>Leptocylindraceae</taxon>
        <taxon>Leptocylindrus</taxon>
    </lineage>
</organism>
<keyword evidence="10" id="KW-0472">Membrane</keyword>
<dbReference type="InterPro" id="IPR045054">
    <property type="entry name" value="P4HA-like"/>
</dbReference>
<comment type="cofactor">
    <cofactor evidence="1">
        <name>L-ascorbate</name>
        <dbReference type="ChEBI" id="CHEBI:38290"/>
    </cofactor>
</comment>
<evidence type="ECO:0000313" key="14">
    <source>
        <dbReference type="EMBL" id="CAD9571529.1"/>
    </source>
</evidence>
<dbReference type="SMART" id="SM00702">
    <property type="entry name" value="P4Hc"/>
    <property type="match status" value="1"/>
</dbReference>
<keyword evidence="8" id="KW-0560">Oxidoreductase</keyword>
<keyword evidence="6" id="KW-0223">Dioxygenase</keyword>
<name>A0A7S2P0I7_9STRA</name>
<keyword evidence="4" id="KW-0812">Transmembrane</keyword>
<dbReference type="InterPro" id="IPR005123">
    <property type="entry name" value="Oxoglu/Fe-dep_dioxygenase_dom"/>
</dbReference>
<evidence type="ECO:0000256" key="3">
    <source>
        <dbReference type="ARBA" id="ARBA00004308"/>
    </source>
</evidence>
<evidence type="ECO:0000256" key="9">
    <source>
        <dbReference type="ARBA" id="ARBA00023004"/>
    </source>
</evidence>
<evidence type="ECO:0000256" key="2">
    <source>
        <dbReference type="ARBA" id="ARBA00004167"/>
    </source>
</evidence>
<keyword evidence="11" id="KW-0732">Signal</keyword>
<evidence type="ECO:0000256" key="5">
    <source>
        <dbReference type="ARBA" id="ARBA00022723"/>
    </source>
</evidence>
<dbReference type="FunFam" id="2.60.120.620:FF:000031">
    <property type="entry name" value="Predicted protein"/>
    <property type="match status" value="1"/>
</dbReference>
<keyword evidence="9" id="KW-0408">Iron</keyword>
<dbReference type="Pfam" id="PF01549">
    <property type="entry name" value="ShK"/>
    <property type="match status" value="2"/>
</dbReference>
<feature type="domain" description="ShKT" evidence="13">
    <location>
        <begin position="149"/>
        <end position="183"/>
    </location>
</feature>
<dbReference type="Gene3D" id="1.10.10.1940">
    <property type="match status" value="1"/>
</dbReference>
<evidence type="ECO:0000256" key="6">
    <source>
        <dbReference type="ARBA" id="ARBA00022964"/>
    </source>
</evidence>
<dbReference type="GO" id="GO:0005783">
    <property type="term" value="C:endoplasmic reticulum"/>
    <property type="evidence" value="ECO:0007669"/>
    <property type="project" value="TreeGrafter"/>
</dbReference>
<evidence type="ECO:0000259" key="13">
    <source>
        <dbReference type="PROSITE" id="PS51670"/>
    </source>
</evidence>
<dbReference type="InterPro" id="IPR003582">
    <property type="entry name" value="ShKT_dom"/>
</dbReference>
<dbReference type="PANTHER" id="PTHR10869">
    <property type="entry name" value="PROLYL 4-HYDROXYLASE ALPHA SUBUNIT"/>
    <property type="match status" value="1"/>
</dbReference>
<dbReference type="GO" id="GO:0031418">
    <property type="term" value="F:L-ascorbic acid binding"/>
    <property type="evidence" value="ECO:0007669"/>
    <property type="project" value="InterPro"/>
</dbReference>
<dbReference type="PROSITE" id="PS51471">
    <property type="entry name" value="FE2OG_OXY"/>
    <property type="match status" value="1"/>
</dbReference>
<dbReference type="Pfam" id="PF13640">
    <property type="entry name" value="2OG-FeII_Oxy_3"/>
    <property type="match status" value="1"/>
</dbReference>